<reference evidence="2 3" key="1">
    <citation type="submission" date="2024-02" db="EMBL/GenBank/DDBJ databases">
        <title>Microbulbifer aestuariivivens NBRC 112533.</title>
        <authorList>
            <person name="Ichikawa N."/>
            <person name="Katano-Makiyama Y."/>
            <person name="Hidaka K."/>
        </authorList>
    </citation>
    <scope>NUCLEOTIDE SEQUENCE [LARGE SCALE GENOMIC DNA]</scope>
    <source>
        <strain evidence="2 3">NBRC 112533</strain>
    </source>
</reference>
<dbReference type="InterPro" id="IPR023614">
    <property type="entry name" value="Porin_dom_sf"/>
</dbReference>
<evidence type="ECO:0008006" key="4">
    <source>
        <dbReference type="Google" id="ProtNLM"/>
    </source>
</evidence>
<evidence type="ECO:0000313" key="3">
    <source>
        <dbReference type="Proteomes" id="UP001408594"/>
    </source>
</evidence>
<evidence type="ECO:0000256" key="1">
    <source>
        <dbReference type="SAM" id="SignalP"/>
    </source>
</evidence>
<dbReference type="RefSeq" id="WP_345552135.1">
    <property type="nucleotide sequence ID" value="NZ_BAABRT010000024.1"/>
</dbReference>
<feature type="chain" id="PRO_5045157417" description="Alginate export domain-containing protein" evidence="1">
    <location>
        <begin position="38"/>
        <end position="408"/>
    </location>
</feature>
<feature type="signal peptide" evidence="1">
    <location>
        <begin position="1"/>
        <end position="37"/>
    </location>
</feature>
<comment type="caution">
    <text evidence="2">The sequence shown here is derived from an EMBL/GenBank/DDBJ whole genome shotgun (WGS) entry which is preliminary data.</text>
</comment>
<dbReference type="Proteomes" id="UP001408594">
    <property type="component" value="Unassembled WGS sequence"/>
</dbReference>
<dbReference type="Gene3D" id="2.40.160.10">
    <property type="entry name" value="Porin"/>
    <property type="match status" value="1"/>
</dbReference>
<organism evidence="2 3">
    <name type="scientific">Microbulbifer aestuariivivens</name>
    <dbReference type="NCBI Taxonomy" id="1908308"/>
    <lineage>
        <taxon>Bacteria</taxon>
        <taxon>Pseudomonadati</taxon>
        <taxon>Pseudomonadota</taxon>
        <taxon>Gammaproteobacteria</taxon>
        <taxon>Cellvibrionales</taxon>
        <taxon>Microbulbiferaceae</taxon>
        <taxon>Microbulbifer</taxon>
    </lineage>
</organism>
<evidence type="ECO:0000313" key="2">
    <source>
        <dbReference type="EMBL" id="GAA5526006.1"/>
    </source>
</evidence>
<sequence>MKNLAIIRARGTFVKSVSGVLAFTTLALSALSSASTAEDTVSGVKTKLTLRYRAEYVDQEGIEETALASTLKSRLTFTTGSWSGLSGQIEVDDITVIGSEMYRTPENGYSEYPVVADPEGVDVNQAKLSYQRDGFSSTLGRQRINLGSQRFVGGVGWRQNEQTYDAFRVGYKTDSNVSVDYAYVWGVERVFGPNDSTSQLARWNTESHFITAASDFEKLGKIELFALFNDFNPVPGLSTQTVGFDYQFKPKAFTLNFGYAQQNDYGSNPNNFNNDYLSLSASTEVANLGLSAGYEVLGTDNGVSFKTPLATLHKFQGWADMFLVTPAGGVVDTWAQVKGKVGPVDLLVKYHQFGSDEDSIDYGDELDLAATYSFSKDHSIQLKFAQFDGKSMVDVDKVWLSWNWAWGN</sequence>
<gene>
    <name evidence="2" type="ORF">Maes01_02592</name>
</gene>
<name>A0ABP9WS21_9GAMM</name>
<dbReference type="SUPFAM" id="SSF56935">
    <property type="entry name" value="Porins"/>
    <property type="match status" value="1"/>
</dbReference>
<proteinExistence type="predicted"/>
<keyword evidence="3" id="KW-1185">Reference proteome</keyword>
<dbReference type="EMBL" id="BAABRT010000024">
    <property type="protein sequence ID" value="GAA5526006.1"/>
    <property type="molecule type" value="Genomic_DNA"/>
</dbReference>
<accession>A0ABP9WS21</accession>
<protein>
    <recommendedName>
        <fullName evidence="4">Alginate export domain-containing protein</fullName>
    </recommendedName>
</protein>
<keyword evidence="1" id="KW-0732">Signal</keyword>